<keyword evidence="7 11" id="KW-0256">Endoplasmic reticulum</keyword>
<evidence type="ECO:0000256" key="3">
    <source>
        <dbReference type="ARBA" id="ARBA00009731"/>
    </source>
</evidence>
<dbReference type="Gene3D" id="3.40.50.2000">
    <property type="entry name" value="Glycogen Phosphorylase B"/>
    <property type="match status" value="1"/>
</dbReference>
<keyword evidence="6" id="KW-0812">Transmembrane</keyword>
<dbReference type="Proteomes" id="UP000185944">
    <property type="component" value="Unassembled WGS sequence"/>
</dbReference>
<comment type="subunit">
    <text evidence="4 11">Heterodimer with ALG13 to form a functional enzyme.</text>
</comment>
<evidence type="ECO:0000256" key="7">
    <source>
        <dbReference type="ARBA" id="ARBA00022824"/>
    </source>
</evidence>
<evidence type="ECO:0000256" key="1">
    <source>
        <dbReference type="ARBA" id="ARBA00004389"/>
    </source>
</evidence>
<keyword evidence="13" id="KW-1185">Reference proteome</keyword>
<comment type="similarity">
    <text evidence="3 11">Belongs to the ALG14 family.</text>
</comment>
<comment type="subcellular location">
    <subcellularLocation>
        <location evidence="1 11">Endoplasmic reticulum membrane</location>
        <topology evidence="1 11">Single-pass membrane protein</topology>
    </subcellularLocation>
    <subcellularLocation>
        <location evidence="2">Nucleus membrane</location>
        <topology evidence="2">Single-pass membrane protein</topology>
    </subcellularLocation>
</comment>
<evidence type="ECO:0000256" key="5">
    <source>
        <dbReference type="ARBA" id="ARBA00017467"/>
    </source>
</evidence>
<keyword evidence="12" id="KW-0328">Glycosyltransferase</keyword>
<dbReference type="GO" id="GO:0043541">
    <property type="term" value="C:UDP-N-acetylglucosamine transferase complex"/>
    <property type="evidence" value="ECO:0007669"/>
    <property type="project" value="TreeGrafter"/>
</dbReference>
<evidence type="ECO:0000313" key="12">
    <source>
        <dbReference type="EMBL" id="OAG29548.1"/>
    </source>
</evidence>
<dbReference type="Pfam" id="PF08660">
    <property type="entry name" value="Alg14"/>
    <property type="match status" value="1"/>
</dbReference>
<dbReference type="PANTHER" id="PTHR12154">
    <property type="entry name" value="GLYCOSYL TRANSFERASE-RELATED"/>
    <property type="match status" value="1"/>
</dbReference>
<dbReference type="STRING" id="1805483.A0A177ECJ9"/>
<name>A0A177ECJ9_9MICR</name>
<dbReference type="GO" id="GO:0031965">
    <property type="term" value="C:nuclear membrane"/>
    <property type="evidence" value="ECO:0007669"/>
    <property type="project" value="UniProtKB-SubCell"/>
</dbReference>
<evidence type="ECO:0000256" key="6">
    <source>
        <dbReference type="ARBA" id="ARBA00022692"/>
    </source>
</evidence>
<dbReference type="PANTHER" id="PTHR12154:SF4">
    <property type="entry name" value="UDP-N-ACETYLGLUCOSAMINE TRANSFERASE SUBUNIT ALG14 HOMOLOG"/>
    <property type="match status" value="1"/>
</dbReference>
<protein>
    <recommendedName>
        <fullName evidence="5 11">UDP-N-acetylglucosamine transferase subunit ALG14</fullName>
    </recommendedName>
    <alternativeName>
        <fullName evidence="10 11">Asparagine-linked glycosylation protein 14</fullName>
    </alternativeName>
</protein>
<comment type="caution">
    <text evidence="12">The sequence shown here is derived from an EMBL/GenBank/DDBJ whole genome shotgun (WGS) entry which is preliminary data.</text>
</comment>
<evidence type="ECO:0000256" key="11">
    <source>
        <dbReference type="RuleBase" id="RU362127"/>
    </source>
</evidence>
<dbReference type="AlphaFoldDB" id="A0A177ECJ9"/>
<dbReference type="GO" id="GO:0004577">
    <property type="term" value="F:N-acetylglucosaminyldiphosphodolichol N-acetylglucosaminyltransferase activity"/>
    <property type="evidence" value="ECO:0007669"/>
    <property type="project" value="TreeGrafter"/>
</dbReference>
<evidence type="ECO:0000256" key="10">
    <source>
        <dbReference type="ARBA" id="ARBA00032062"/>
    </source>
</evidence>
<reference evidence="12 13" key="1">
    <citation type="submission" date="2016-02" db="EMBL/GenBank/DDBJ databases">
        <title>Discovery of a natural microsporidian pathogen with a broad tissue tropism in Caenorhabditis elegans.</title>
        <authorList>
            <person name="Luallen R.J."/>
            <person name="Reinke A.W."/>
            <person name="Tong L."/>
            <person name="Botts M.R."/>
            <person name="Felix M.-A."/>
            <person name="Troemel E.R."/>
        </authorList>
    </citation>
    <scope>NUCLEOTIDE SEQUENCE [LARGE SCALE GENOMIC DNA]</scope>
    <source>
        <strain evidence="12 13">JUm2807</strain>
    </source>
</reference>
<evidence type="ECO:0000256" key="2">
    <source>
        <dbReference type="ARBA" id="ARBA00004590"/>
    </source>
</evidence>
<sequence>MTSSSPESPQTTTVTVVLGGGGHTKEMLEILKVSPVPFERINVVLASCDKHSLRMLQEEWPGMEVFKDVKVFKIPRPNNVLAGYSVVQMGHSLLASIRVAWWTGSEHLLCNGPGLCVPFCAIYRILHPFSSISYVESITRTQTLSLTGRILQYFVDTFIVQSKDLARTVYPKRIFQRVFIIGSGSGQGQRRVL</sequence>
<dbReference type="GO" id="GO:0006488">
    <property type="term" value="P:dolichol-linked oligosaccharide biosynthetic process"/>
    <property type="evidence" value="ECO:0007669"/>
    <property type="project" value="InterPro"/>
</dbReference>
<organism evidence="12 13">
    <name type="scientific">Nematocida displodere</name>
    <dbReference type="NCBI Taxonomy" id="1805483"/>
    <lineage>
        <taxon>Eukaryota</taxon>
        <taxon>Fungi</taxon>
        <taxon>Fungi incertae sedis</taxon>
        <taxon>Microsporidia</taxon>
        <taxon>Nematocida</taxon>
    </lineage>
</organism>
<evidence type="ECO:0000256" key="8">
    <source>
        <dbReference type="ARBA" id="ARBA00022989"/>
    </source>
</evidence>
<keyword evidence="12" id="KW-0808">Transferase</keyword>
<dbReference type="VEuPathDB" id="MicrosporidiaDB:NEDG_00681"/>
<dbReference type="InterPro" id="IPR013969">
    <property type="entry name" value="Oligosacch_biosynth_Alg14"/>
</dbReference>
<evidence type="ECO:0000313" key="13">
    <source>
        <dbReference type="Proteomes" id="UP000185944"/>
    </source>
</evidence>
<evidence type="ECO:0000256" key="9">
    <source>
        <dbReference type="ARBA" id="ARBA00023136"/>
    </source>
</evidence>
<gene>
    <name evidence="11" type="primary">ALG14</name>
    <name evidence="12" type="ORF">NEDG_00681</name>
</gene>
<accession>A0A177ECJ9</accession>
<evidence type="ECO:0000256" key="4">
    <source>
        <dbReference type="ARBA" id="ARBA00011335"/>
    </source>
</evidence>
<proteinExistence type="inferred from homology"/>
<keyword evidence="8" id="KW-1133">Transmembrane helix</keyword>
<dbReference type="OrthoDB" id="17098at2759"/>
<keyword evidence="9" id="KW-0472">Membrane</keyword>
<dbReference type="EMBL" id="LTDL01000040">
    <property type="protein sequence ID" value="OAG29548.1"/>
    <property type="molecule type" value="Genomic_DNA"/>
</dbReference>
<comment type="function">
    <text evidence="11">Involved in protein N-glycosylation. Essential for the second step of the dolichol-linked oligosaccharide pathway. Anchors the catalytic subunit ALG13 to the ER.</text>
</comment>